<proteinExistence type="predicted"/>
<reference evidence="1" key="2">
    <citation type="journal article" date="2019" name="IMA Fungus">
        <title>Genome sequencing and comparison of five Tilletia species to identify candidate genes for the detection of regulated species infecting wheat.</title>
        <authorList>
            <person name="Nguyen H.D.T."/>
            <person name="Sultana T."/>
            <person name="Kesanakurti P."/>
            <person name="Hambleton S."/>
        </authorList>
    </citation>
    <scope>NUCLEOTIDE SEQUENCE</scope>
    <source>
        <strain evidence="1">DAOMC 236416</strain>
    </source>
</reference>
<sequence length="111" mass="12538">MSFTQAYGSARQTRAQDFFDLVQRAGGEPVSHSLWHSHSGSLPRIHQSSMVCRCRSREEGRRAEGDSGVETLSADLTTEIDALCQKAHDIRQHEFRRHDLDPATDCSRRPT</sequence>
<dbReference type="AlphaFoldDB" id="A0A177SZ92"/>
<protein>
    <submittedName>
        <fullName evidence="1">Uncharacterized protein</fullName>
    </submittedName>
</protein>
<name>A0A177SZ92_9BASI</name>
<evidence type="ECO:0000313" key="1">
    <source>
        <dbReference type="EMBL" id="KAE8239555.1"/>
    </source>
</evidence>
<organism evidence="1 2">
    <name type="scientific">Tilletia indica</name>
    <dbReference type="NCBI Taxonomy" id="43049"/>
    <lineage>
        <taxon>Eukaryota</taxon>
        <taxon>Fungi</taxon>
        <taxon>Dikarya</taxon>
        <taxon>Basidiomycota</taxon>
        <taxon>Ustilaginomycotina</taxon>
        <taxon>Exobasidiomycetes</taxon>
        <taxon>Tilletiales</taxon>
        <taxon>Tilletiaceae</taxon>
        <taxon>Tilletia</taxon>
    </lineage>
</organism>
<dbReference type="Proteomes" id="UP000077521">
    <property type="component" value="Unassembled WGS sequence"/>
</dbReference>
<gene>
    <name evidence="1" type="ORF">A4X13_0g8146</name>
</gene>
<evidence type="ECO:0000313" key="2">
    <source>
        <dbReference type="Proteomes" id="UP000077521"/>
    </source>
</evidence>
<dbReference type="EMBL" id="LWDF02001278">
    <property type="protein sequence ID" value="KAE8239555.1"/>
    <property type="molecule type" value="Genomic_DNA"/>
</dbReference>
<reference evidence="1" key="1">
    <citation type="submission" date="2016-04" db="EMBL/GenBank/DDBJ databases">
        <authorList>
            <person name="Nguyen H.D."/>
            <person name="Samba Siva P."/>
            <person name="Cullis J."/>
            <person name="Levesque C.A."/>
            <person name="Hambleton S."/>
        </authorList>
    </citation>
    <scope>NUCLEOTIDE SEQUENCE</scope>
    <source>
        <strain evidence="1">DAOMC 236416</strain>
    </source>
</reference>
<comment type="caution">
    <text evidence="1">The sequence shown here is derived from an EMBL/GenBank/DDBJ whole genome shotgun (WGS) entry which is preliminary data.</text>
</comment>
<accession>A0A177SZ92</accession>
<keyword evidence="2" id="KW-1185">Reference proteome</keyword>